<dbReference type="Gene3D" id="2.40.128.380">
    <property type="entry name" value="T3SS negative regulator GrlR"/>
    <property type="match status" value="1"/>
</dbReference>
<organism evidence="1 2">
    <name type="scientific">Pacificimonas flava</name>
    <dbReference type="NCBI Taxonomy" id="1234595"/>
    <lineage>
        <taxon>Bacteria</taxon>
        <taxon>Pseudomonadati</taxon>
        <taxon>Pseudomonadota</taxon>
        <taxon>Alphaproteobacteria</taxon>
        <taxon>Sphingomonadales</taxon>
        <taxon>Sphingosinicellaceae</taxon>
        <taxon>Pacificimonas</taxon>
    </lineage>
</organism>
<comment type="caution">
    <text evidence="1">The sequence shown here is derived from an EMBL/GenBank/DDBJ whole genome shotgun (WGS) entry which is preliminary data.</text>
</comment>
<evidence type="ECO:0000313" key="1">
    <source>
        <dbReference type="EMBL" id="EMD83119.1"/>
    </source>
</evidence>
<dbReference type="InterPro" id="IPR043019">
    <property type="entry name" value="GrlR_sf"/>
</dbReference>
<keyword evidence="2" id="KW-1185">Reference proteome</keyword>
<name>M2T995_9SPHN</name>
<evidence type="ECO:0000313" key="2">
    <source>
        <dbReference type="Proteomes" id="UP000011717"/>
    </source>
</evidence>
<gene>
    <name evidence="1" type="ORF">C725_1717</name>
</gene>
<dbReference type="AlphaFoldDB" id="M2T995"/>
<proteinExistence type="predicted"/>
<protein>
    <submittedName>
        <fullName evidence="1">Uncharacterized protein</fullName>
    </submittedName>
</protein>
<accession>M2T995</accession>
<dbReference type="Proteomes" id="UP000011717">
    <property type="component" value="Unassembled WGS sequence"/>
</dbReference>
<reference evidence="1 2" key="1">
    <citation type="journal article" date="2013" name="Genome Announc.">
        <title>Draft Genome Sequence of Strain JLT2015T, Belonging to the Family Sphingomonadaceae of the Alphaproteobacteria.</title>
        <authorList>
            <person name="Tang K."/>
            <person name="Liu K."/>
            <person name="Li S."/>
            <person name="Jiao N."/>
        </authorList>
    </citation>
    <scope>NUCLEOTIDE SEQUENCE [LARGE SCALE GENOMIC DNA]</scope>
    <source>
        <strain evidence="1 2">JLT2015</strain>
    </source>
</reference>
<dbReference type="RefSeq" id="WP_008601867.1">
    <property type="nucleotide sequence ID" value="NZ_AMRV01000004.1"/>
</dbReference>
<dbReference type="EMBL" id="AMRV01000004">
    <property type="protein sequence ID" value="EMD83119.1"/>
    <property type="molecule type" value="Genomic_DNA"/>
</dbReference>
<sequence>MIESQALPHELIRQRRDWRDGLYTTSYRSEDEETHGSLLKRGSTLSGGHGPLVCYGRIYGRASVTVHFEVHRRGDGDDTVFRGFEWTTYEMSGYAANGAADLHGFDPEGRELWMTMRSVR</sequence>